<feature type="signal peptide" evidence="2">
    <location>
        <begin position="1"/>
        <end position="20"/>
    </location>
</feature>
<organism evidence="3 5">
    <name type="scientific">Hydra vulgaris</name>
    <name type="common">Hydra</name>
    <name type="synonym">Hydra attenuata</name>
    <dbReference type="NCBI Taxonomy" id="6087"/>
    <lineage>
        <taxon>Eukaryota</taxon>
        <taxon>Metazoa</taxon>
        <taxon>Cnidaria</taxon>
        <taxon>Hydrozoa</taxon>
        <taxon>Hydroidolina</taxon>
        <taxon>Anthoathecata</taxon>
        <taxon>Aplanulata</taxon>
        <taxon>Hydridae</taxon>
        <taxon>Hydra</taxon>
    </lineage>
</organism>
<name>A0ABM4C5Y0_HYDVU</name>
<evidence type="ECO:0000313" key="5">
    <source>
        <dbReference type="RefSeq" id="XP_065657003.1"/>
    </source>
</evidence>
<keyword evidence="3" id="KW-1185">Reference proteome</keyword>
<dbReference type="RefSeq" id="XP_065657002.1">
    <property type="nucleotide sequence ID" value="XM_065800930.1"/>
</dbReference>
<proteinExistence type="predicted"/>
<dbReference type="Proteomes" id="UP001652625">
    <property type="component" value="Chromosome 07"/>
</dbReference>
<evidence type="ECO:0000256" key="2">
    <source>
        <dbReference type="SAM" id="SignalP"/>
    </source>
</evidence>
<dbReference type="RefSeq" id="XP_065657003.1">
    <property type="nucleotide sequence ID" value="XM_065800931.1"/>
</dbReference>
<gene>
    <name evidence="4 5" type="primary">LOC105844147</name>
</gene>
<keyword evidence="2" id="KW-0732">Signal</keyword>
<evidence type="ECO:0000313" key="4">
    <source>
        <dbReference type="RefSeq" id="XP_065657002.1"/>
    </source>
</evidence>
<feature type="chain" id="PRO_5045025907" evidence="2">
    <location>
        <begin position="21"/>
        <end position="366"/>
    </location>
</feature>
<protein>
    <submittedName>
        <fullName evidence="4 5">Uncharacterized protein LOC105844147 isoform X3</fullName>
    </submittedName>
</protein>
<accession>A0ABM4C5Y0</accession>
<dbReference type="GeneID" id="105844147"/>
<feature type="compositionally biased region" description="Basic residues" evidence="1">
    <location>
        <begin position="347"/>
        <end position="357"/>
    </location>
</feature>
<reference evidence="4 5" key="1">
    <citation type="submission" date="2025-05" db="UniProtKB">
        <authorList>
            <consortium name="RefSeq"/>
        </authorList>
    </citation>
    <scope>IDENTIFICATION</scope>
</reference>
<evidence type="ECO:0000256" key="1">
    <source>
        <dbReference type="SAM" id="MobiDB-lite"/>
    </source>
</evidence>
<feature type="region of interest" description="Disordered" evidence="1">
    <location>
        <begin position="347"/>
        <end position="366"/>
    </location>
</feature>
<evidence type="ECO:0000313" key="3">
    <source>
        <dbReference type="Proteomes" id="UP001652625"/>
    </source>
</evidence>
<sequence>MINIKNISLLMAIRCWPVLCFTLFFSNIQSDQTSYGDVEPLFGIEKKNAESFSITRKRTSNSDNEDQFSNELKYRDLKEEYEDSVLKRNIRNESKSLDVKTVKSYLELIIKDLRRHINHLKSLTKLKDVEVKMQDNIQEGNKGMNCNEPNMEDDNVNKIKDKNKGCKFCKVISASKYTSSNDSTNYKNVTINENSTIHVITNNNIQNKIITVNKPTAENASNSIKNDRTSFVKNLTLVEIKTQLIYFNKSKESNVRVEKMANNQTKSFSIDSAEVDKLIQLLTESMILDITESVNKRAWDAVDDEEEEENDGSKTVQESLNKLTEKYLMKKRSDWIALLKKKWLKKPRVKSRIKNKKNTKEHTQDK</sequence>